<evidence type="ECO:0000256" key="1">
    <source>
        <dbReference type="ARBA" id="ARBA00038158"/>
    </source>
</evidence>
<accession>A0A010R812</accession>
<dbReference type="HOGENOM" id="CLU_010595_1_2_1"/>
<comment type="caution">
    <text evidence="3">The sequence shown here is derived from an EMBL/GenBank/DDBJ whole genome shotgun (WGS) entry which is preliminary data.</text>
</comment>
<dbReference type="Proteomes" id="UP000020467">
    <property type="component" value="Unassembled WGS sequence"/>
</dbReference>
<evidence type="ECO:0000313" key="3">
    <source>
        <dbReference type="EMBL" id="EXF76336.1"/>
    </source>
</evidence>
<comment type="similarity">
    <text evidence="1">Belongs to the methyltransferase superfamily. LaeA methyltransferase family.</text>
</comment>
<dbReference type="Gene3D" id="3.40.50.150">
    <property type="entry name" value="Vaccinia Virus protein VP39"/>
    <property type="match status" value="1"/>
</dbReference>
<gene>
    <name evidence="3" type="ORF">CFIO01_10242</name>
</gene>
<dbReference type="CDD" id="cd02440">
    <property type="entry name" value="AdoMet_MTases"/>
    <property type="match status" value="1"/>
</dbReference>
<keyword evidence="4" id="KW-1185">Reference proteome</keyword>
<reference evidence="3 4" key="1">
    <citation type="submission" date="2014-02" db="EMBL/GenBank/DDBJ databases">
        <title>The genome sequence of Colletotrichum fioriniae PJ7.</title>
        <authorList>
            <person name="Baroncelli R."/>
            <person name="Thon M.R."/>
        </authorList>
    </citation>
    <scope>NUCLEOTIDE SEQUENCE [LARGE SCALE GENOMIC DNA]</scope>
    <source>
        <strain evidence="3 4">PJ7</strain>
    </source>
</reference>
<sequence>MSEVIHEVSIVPGDEESEHDGSDLESIASSSTSITASILDYRIENGRTYHRYKDGKYIFPNDARESDRLDHSSPLERADQQHEIFIYTLDGKLGLAPPCKPDSKVSRVLDVGTGTGVWAVDFGDLHPEAEVSLRCFSLVALSLFGVTIRVSNILFLCIQILGIDLSAPQQEFFIGADLYALSVPPNVRFEIDDIEEEWTYSEPFNYIHSRFMNASIENWEEYLKKCYDNIAPGGYLELLENQVDPVSDDGTLPKESSIHKYINLIRSGSKKMGRLFVDVSTLESLLVKAGFVDVELRIFKWPMNGWPKDEKYKKLGLWCHENFSSALEAVCMALLTRVHGWTRDEVDIFLIDVRKDLKNRSFHAYFPIYSVVGRKPEKGEAAASD</sequence>
<dbReference type="AlphaFoldDB" id="A0A010R812"/>
<dbReference type="SUPFAM" id="SSF53335">
    <property type="entry name" value="S-adenosyl-L-methionine-dependent methyltransferases"/>
    <property type="match status" value="1"/>
</dbReference>
<name>A0A010R812_9PEZI</name>
<dbReference type="PANTHER" id="PTHR43591:SF24">
    <property type="entry name" value="2-METHOXY-6-POLYPRENYL-1,4-BENZOQUINOL METHYLASE, MITOCHONDRIAL"/>
    <property type="match status" value="1"/>
</dbReference>
<protein>
    <recommendedName>
        <fullName evidence="5">Methyltransferase domain-containing protein</fullName>
    </recommendedName>
</protein>
<dbReference type="KEGG" id="cfj:CFIO01_10242"/>
<dbReference type="eggNOG" id="ENOG502SJGS">
    <property type="taxonomic scope" value="Eukaryota"/>
</dbReference>
<dbReference type="EMBL" id="JARH01000854">
    <property type="protein sequence ID" value="EXF76336.1"/>
    <property type="molecule type" value="Genomic_DNA"/>
</dbReference>
<proteinExistence type="inferred from homology"/>
<evidence type="ECO:0000256" key="2">
    <source>
        <dbReference type="SAM" id="MobiDB-lite"/>
    </source>
</evidence>
<dbReference type="InterPro" id="IPR029063">
    <property type="entry name" value="SAM-dependent_MTases_sf"/>
</dbReference>
<dbReference type="GO" id="GO:0008168">
    <property type="term" value="F:methyltransferase activity"/>
    <property type="evidence" value="ECO:0007669"/>
    <property type="project" value="TreeGrafter"/>
</dbReference>
<feature type="region of interest" description="Disordered" evidence="2">
    <location>
        <begin position="1"/>
        <end position="28"/>
    </location>
</feature>
<organism evidence="3 4">
    <name type="scientific">Colletotrichum fioriniae PJ7</name>
    <dbReference type="NCBI Taxonomy" id="1445577"/>
    <lineage>
        <taxon>Eukaryota</taxon>
        <taxon>Fungi</taxon>
        <taxon>Dikarya</taxon>
        <taxon>Ascomycota</taxon>
        <taxon>Pezizomycotina</taxon>
        <taxon>Sordariomycetes</taxon>
        <taxon>Hypocreomycetidae</taxon>
        <taxon>Glomerellales</taxon>
        <taxon>Glomerellaceae</taxon>
        <taxon>Colletotrichum</taxon>
        <taxon>Colletotrichum acutatum species complex</taxon>
    </lineage>
</organism>
<dbReference type="PANTHER" id="PTHR43591">
    <property type="entry name" value="METHYLTRANSFERASE"/>
    <property type="match status" value="1"/>
</dbReference>
<dbReference type="OrthoDB" id="2013972at2759"/>
<evidence type="ECO:0000313" key="4">
    <source>
        <dbReference type="Proteomes" id="UP000020467"/>
    </source>
</evidence>
<dbReference type="Pfam" id="PF13489">
    <property type="entry name" value="Methyltransf_23"/>
    <property type="match status" value="1"/>
</dbReference>
<evidence type="ECO:0008006" key="5">
    <source>
        <dbReference type="Google" id="ProtNLM"/>
    </source>
</evidence>